<dbReference type="Proteomes" id="UP000054988">
    <property type="component" value="Unassembled WGS sequence"/>
</dbReference>
<proteinExistence type="predicted"/>
<dbReference type="EMBL" id="LATX01000442">
    <property type="protein sequence ID" value="KTB46233.1"/>
    <property type="molecule type" value="Genomic_DNA"/>
</dbReference>
<dbReference type="eggNOG" id="ENOG502RBPG">
    <property type="taxonomic scope" value="Eukaryota"/>
</dbReference>
<protein>
    <submittedName>
        <fullName evidence="2">Uncharacterized protein</fullName>
    </submittedName>
</protein>
<sequence>MPPPKISDLSDIHEAHCEDPLSFYNENIMKNIIFKRSGPGWIAAAKDSQADEAATLKIVGQLPLNKDFFCATDGAYRSYSTEPFSSAEQRISLDQPTHCIPFNEKFRDAMKRVNNVMLRECTPGFTRIGAFIPPNEESKFGRLKLKHSIFQLKDLNATGESEAELDPVFTWKGWPTNSDAAAKALDDLRKEGTHDLVPMPAFDIEDNLIFPTKYRSSLQNTVVEAHFTLEHWKFTREKRDVFRATIVKVNVLTPPFEYTIPSPRRRVMMKDRDSPNSKRRKLAASSDNPVLVQAPLRFGVNKD</sequence>
<dbReference type="AlphaFoldDB" id="A0A0W0GCE4"/>
<evidence type="ECO:0000313" key="2">
    <source>
        <dbReference type="EMBL" id="KTB46233.1"/>
    </source>
</evidence>
<evidence type="ECO:0000313" key="3">
    <source>
        <dbReference type="Proteomes" id="UP000054988"/>
    </source>
</evidence>
<accession>A0A0W0GCE4</accession>
<evidence type="ECO:0000256" key="1">
    <source>
        <dbReference type="SAM" id="MobiDB-lite"/>
    </source>
</evidence>
<comment type="caution">
    <text evidence="2">The sequence shown here is derived from an EMBL/GenBank/DDBJ whole genome shotgun (WGS) entry which is preliminary data.</text>
</comment>
<organism evidence="2 3">
    <name type="scientific">Moniliophthora roreri</name>
    <name type="common">Frosty pod rot fungus</name>
    <name type="synonym">Monilia roreri</name>
    <dbReference type="NCBI Taxonomy" id="221103"/>
    <lineage>
        <taxon>Eukaryota</taxon>
        <taxon>Fungi</taxon>
        <taxon>Dikarya</taxon>
        <taxon>Basidiomycota</taxon>
        <taxon>Agaricomycotina</taxon>
        <taxon>Agaricomycetes</taxon>
        <taxon>Agaricomycetidae</taxon>
        <taxon>Agaricales</taxon>
        <taxon>Marasmiineae</taxon>
        <taxon>Marasmiaceae</taxon>
        <taxon>Moniliophthora</taxon>
    </lineage>
</organism>
<name>A0A0W0GCE4_MONRR</name>
<reference evidence="2 3" key="1">
    <citation type="submission" date="2015-12" db="EMBL/GenBank/DDBJ databases">
        <title>Draft genome sequence of Moniliophthora roreri, the causal agent of frosty pod rot of cacao.</title>
        <authorList>
            <person name="Aime M.C."/>
            <person name="Diaz-Valderrama J.R."/>
            <person name="Kijpornyongpan T."/>
            <person name="Phillips-Mora W."/>
        </authorList>
    </citation>
    <scope>NUCLEOTIDE SEQUENCE [LARGE SCALE GENOMIC DNA]</scope>
    <source>
        <strain evidence="2 3">MCA 2952</strain>
    </source>
</reference>
<feature type="region of interest" description="Disordered" evidence="1">
    <location>
        <begin position="266"/>
        <end position="288"/>
    </location>
</feature>
<gene>
    <name evidence="2" type="ORF">WG66_1189</name>
</gene>